<feature type="signal peptide" evidence="1">
    <location>
        <begin position="1"/>
        <end position="20"/>
    </location>
</feature>
<keyword evidence="1" id="KW-0732">Signal</keyword>
<evidence type="ECO:0000256" key="1">
    <source>
        <dbReference type="SAM" id="SignalP"/>
    </source>
</evidence>
<evidence type="ECO:0000313" key="2">
    <source>
        <dbReference type="EMBL" id="MBX06677.1"/>
    </source>
</evidence>
<accession>A0A2P2KLT3</accession>
<name>A0A2P2KLT3_RHIMU</name>
<dbReference type="AlphaFoldDB" id="A0A2P2KLT3"/>
<dbReference type="EMBL" id="GGEC01026193">
    <property type="protein sequence ID" value="MBX06677.1"/>
    <property type="molecule type" value="Transcribed_RNA"/>
</dbReference>
<proteinExistence type="predicted"/>
<sequence length="79" mass="8621">MASLVKLITCKSLFLTGRLGAVVVQDLGVCTVGALNRLNEMLKCQRSVGLENIFNVAGCDYCGWGQREWCPPMSPLEIC</sequence>
<organism evidence="2">
    <name type="scientific">Rhizophora mucronata</name>
    <name type="common">Asiatic mangrove</name>
    <dbReference type="NCBI Taxonomy" id="61149"/>
    <lineage>
        <taxon>Eukaryota</taxon>
        <taxon>Viridiplantae</taxon>
        <taxon>Streptophyta</taxon>
        <taxon>Embryophyta</taxon>
        <taxon>Tracheophyta</taxon>
        <taxon>Spermatophyta</taxon>
        <taxon>Magnoliopsida</taxon>
        <taxon>eudicotyledons</taxon>
        <taxon>Gunneridae</taxon>
        <taxon>Pentapetalae</taxon>
        <taxon>rosids</taxon>
        <taxon>fabids</taxon>
        <taxon>Malpighiales</taxon>
        <taxon>Rhizophoraceae</taxon>
        <taxon>Rhizophora</taxon>
    </lineage>
</organism>
<protein>
    <submittedName>
        <fullName evidence="2">Uncharacterized protein</fullName>
    </submittedName>
</protein>
<feature type="chain" id="PRO_5015144306" evidence="1">
    <location>
        <begin position="21"/>
        <end position="79"/>
    </location>
</feature>
<reference evidence="2" key="1">
    <citation type="submission" date="2018-02" db="EMBL/GenBank/DDBJ databases">
        <title>Rhizophora mucronata_Transcriptome.</title>
        <authorList>
            <person name="Meera S.P."/>
            <person name="Sreeshan A."/>
            <person name="Augustine A."/>
        </authorList>
    </citation>
    <scope>NUCLEOTIDE SEQUENCE</scope>
    <source>
        <tissue evidence="2">Leaf</tissue>
    </source>
</reference>